<sequence length="220" mass="25627">MFKTGFIVCSLSNWIKGIFSLAVSNDYLVSFMSIVFTLGISFSEIIVKDNIFGTTNLVIGLVLLTVFINTGFGIRKSLIKSSKFFAKAQKFEYRKPEHRFYMRKFQNHKFSIKRVYFVFFKCLSLLGYLFFVKALLDDGGTFFDFTIEILCKAPIALFWYYEFKSIGENSEYIYERKASIFKIVEFIFEPRISKFLGTKTPSDGIHNDLGFKEDQDDYTD</sequence>
<evidence type="ECO:0000313" key="3">
    <source>
        <dbReference type="Proteomes" id="UP000605733"/>
    </source>
</evidence>
<feature type="transmembrane region" description="Helical" evidence="1">
    <location>
        <begin position="115"/>
        <end position="136"/>
    </location>
</feature>
<comment type="caution">
    <text evidence="2">The sequence shown here is derived from an EMBL/GenBank/DDBJ whole genome shotgun (WGS) entry which is preliminary data.</text>
</comment>
<feature type="transmembrane region" description="Helical" evidence="1">
    <location>
        <begin position="27"/>
        <end position="47"/>
    </location>
</feature>
<reference evidence="3" key="1">
    <citation type="journal article" date="2019" name="Int. J. Syst. Evol. Microbiol.">
        <title>The Global Catalogue of Microorganisms (GCM) 10K type strain sequencing project: providing services to taxonomists for standard genome sequencing and annotation.</title>
        <authorList>
            <consortium name="The Broad Institute Genomics Platform"/>
            <consortium name="The Broad Institute Genome Sequencing Center for Infectious Disease"/>
            <person name="Wu L."/>
            <person name="Ma J."/>
        </authorList>
    </citation>
    <scope>NUCLEOTIDE SEQUENCE [LARGE SCALE GENOMIC DNA]</scope>
    <source>
        <strain evidence="3">CGMCC 1.15422</strain>
    </source>
</reference>
<keyword evidence="1" id="KW-1133">Transmembrane helix</keyword>
<feature type="transmembrane region" description="Helical" evidence="1">
    <location>
        <begin position="53"/>
        <end position="74"/>
    </location>
</feature>
<keyword evidence="1" id="KW-0472">Membrane</keyword>
<accession>A0ABQ1WCV2</accession>
<evidence type="ECO:0000256" key="1">
    <source>
        <dbReference type="SAM" id="Phobius"/>
    </source>
</evidence>
<keyword evidence="1" id="KW-0812">Transmembrane</keyword>
<dbReference type="Proteomes" id="UP000605733">
    <property type="component" value="Unassembled WGS sequence"/>
</dbReference>
<organism evidence="2 3">
    <name type="scientific">Christiangramia forsetii</name>
    <dbReference type="NCBI Taxonomy" id="411153"/>
    <lineage>
        <taxon>Bacteria</taxon>
        <taxon>Pseudomonadati</taxon>
        <taxon>Bacteroidota</taxon>
        <taxon>Flavobacteriia</taxon>
        <taxon>Flavobacteriales</taxon>
        <taxon>Flavobacteriaceae</taxon>
        <taxon>Christiangramia</taxon>
    </lineage>
</organism>
<evidence type="ECO:0000313" key="2">
    <source>
        <dbReference type="EMBL" id="GGG24382.1"/>
    </source>
</evidence>
<gene>
    <name evidence="2" type="ORF">GCM10011532_04540</name>
</gene>
<dbReference type="RefSeq" id="WP_011710277.1">
    <property type="nucleotide sequence ID" value="NZ_BMIX01000001.1"/>
</dbReference>
<name>A0ABQ1WCV2_9FLAO</name>
<keyword evidence="3" id="KW-1185">Reference proteome</keyword>
<feature type="transmembrane region" description="Helical" evidence="1">
    <location>
        <begin position="142"/>
        <end position="161"/>
    </location>
</feature>
<proteinExistence type="predicted"/>
<protein>
    <submittedName>
        <fullName evidence="2">Uncharacterized protein</fullName>
    </submittedName>
</protein>
<dbReference type="EMBL" id="BMIX01000001">
    <property type="protein sequence ID" value="GGG24382.1"/>
    <property type="molecule type" value="Genomic_DNA"/>
</dbReference>